<evidence type="ECO:0000313" key="1">
    <source>
        <dbReference type="EMBL" id="KXS94121.1"/>
    </source>
</evidence>
<dbReference type="OrthoDB" id="5416881at2759"/>
<protein>
    <submittedName>
        <fullName evidence="1">Uncharacterized protein</fullName>
    </submittedName>
</protein>
<reference evidence="1 2" key="1">
    <citation type="submission" date="2015-07" db="EMBL/GenBank/DDBJ databases">
        <title>Comparative genomics of the Sigatoka disease complex on banana suggests a link between parallel evolutionary changes in Pseudocercospora fijiensis and Pseudocercospora eumusae and increased virulence on the banana host.</title>
        <authorList>
            <person name="Chang T.-C."/>
            <person name="Salvucci A."/>
            <person name="Crous P.W."/>
            <person name="Stergiopoulos I."/>
        </authorList>
    </citation>
    <scope>NUCLEOTIDE SEQUENCE [LARGE SCALE GENOMIC DNA]</scope>
    <source>
        <strain evidence="1 2">CBS 116634</strain>
    </source>
</reference>
<dbReference type="Proteomes" id="UP000073492">
    <property type="component" value="Unassembled WGS sequence"/>
</dbReference>
<evidence type="ECO:0000313" key="2">
    <source>
        <dbReference type="Proteomes" id="UP000073492"/>
    </source>
</evidence>
<comment type="caution">
    <text evidence="1">The sequence shown here is derived from an EMBL/GenBank/DDBJ whole genome shotgun (WGS) entry which is preliminary data.</text>
</comment>
<organism evidence="1 2">
    <name type="scientific">Pseudocercospora musae</name>
    <dbReference type="NCBI Taxonomy" id="113226"/>
    <lineage>
        <taxon>Eukaryota</taxon>
        <taxon>Fungi</taxon>
        <taxon>Dikarya</taxon>
        <taxon>Ascomycota</taxon>
        <taxon>Pezizomycotina</taxon>
        <taxon>Dothideomycetes</taxon>
        <taxon>Dothideomycetidae</taxon>
        <taxon>Mycosphaerellales</taxon>
        <taxon>Mycosphaerellaceae</taxon>
        <taxon>Pseudocercospora</taxon>
    </lineage>
</organism>
<dbReference type="EMBL" id="LFZO01001021">
    <property type="protein sequence ID" value="KXS94121.1"/>
    <property type="molecule type" value="Genomic_DNA"/>
</dbReference>
<proteinExistence type="predicted"/>
<name>A0A139GVB8_9PEZI</name>
<sequence>MVLDNDEFVQRWNTAGGSSEETLLETAWKGHAQVQSQGLASEDIKPPSIQFATSLSPLLNDSKIAPNLENWKHDHLLRRNTMAASEYILPSKPSCAHSYAWLCLVLEVAGHAVAPAVRTVVQGRSRWRGSEFDSRYEFVLCR</sequence>
<dbReference type="AlphaFoldDB" id="A0A139GVB8"/>
<keyword evidence="2" id="KW-1185">Reference proteome</keyword>
<accession>A0A139GVB8</accession>
<gene>
    <name evidence="1" type="ORF">AC579_9533</name>
</gene>